<dbReference type="PRINTS" id="PR01020">
    <property type="entry name" value="LPSBIOSNTHSS"/>
</dbReference>
<evidence type="ECO:0000256" key="5">
    <source>
        <dbReference type="ARBA" id="ARBA00022840"/>
    </source>
</evidence>
<comment type="cofactor">
    <cofactor evidence="9">
        <name>Mg(2+)</name>
        <dbReference type="ChEBI" id="CHEBI:18420"/>
    </cofactor>
</comment>
<feature type="binding site" evidence="9">
    <location>
        <position position="74"/>
    </location>
    <ligand>
        <name>substrate</name>
    </ligand>
</feature>
<dbReference type="Pfam" id="PF01467">
    <property type="entry name" value="CTP_transf_like"/>
    <property type="match status" value="1"/>
</dbReference>
<keyword evidence="4 9" id="KW-0547">Nucleotide-binding</keyword>
<dbReference type="EC" id="2.7.7.3" evidence="9"/>
<dbReference type="PANTHER" id="PTHR21342:SF1">
    <property type="entry name" value="PHOSPHOPANTETHEINE ADENYLYLTRANSFERASE"/>
    <property type="match status" value="1"/>
</dbReference>
<gene>
    <name evidence="9 11" type="primary">coaD</name>
    <name evidence="12" type="ORF">CLV93_101248</name>
    <name evidence="11" type="ORF">JCM18694_01630</name>
</gene>
<dbReference type="EMBL" id="BLAU01000001">
    <property type="protein sequence ID" value="GET19917.1"/>
    <property type="molecule type" value="Genomic_DNA"/>
</dbReference>
<evidence type="ECO:0000256" key="4">
    <source>
        <dbReference type="ARBA" id="ARBA00022741"/>
    </source>
</evidence>
<feature type="binding site" evidence="9">
    <location>
        <position position="42"/>
    </location>
    <ligand>
        <name>substrate</name>
    </ligand>
</feature>
<dbReference type="HAMAP" id="MF_00151">
    <property type="entry name" value="PPAT_bact"/>
    <property type="match status" value="1"/>
</dbReference>
<accession>A0A2P8CK24</accession>
<dbReference type="CDD" id="cd02163">
    <property type="entry name" value="PPAT"/>
    <property type="match status" value="1"/>
</dbReference>
<dbReference type="Proteomes" id="UP000396862">
    <property type="component" value="Unassembled WGS sequence"/>
</dbReference>
<keyword evidence="6 9" id="KW-0460">Magnesium</keyword>
<evidence type="ECO:0000313" key="11">
    <source>
        <dbReference type="EMBL" id="GET19917.1"/>
    </source>
</evidence>
<name>A0A2P8CK24_9BACT</name>
<evidence type="ECO:0000256" key="9">
    <source>
        <dbReference type="HAMAP-Rule" id="MF_00151"/>
    </source>
</evidence>
<dbReference type="Gene3D" id="3.40.50.620">
    <property type="entry name" value="HUPs"/>
    <property type="match status" value="1"/>
</dbReference>
<feature type="site" description="Transition state stabilizer" evidence="9">
    <location>
        <position position="18"/>
    </location>
</feature>
<dbReference type="NCBIfam" id="TIGR00125">
    <property type="entry name" value="cyt_tran_rel"/>
    <property type="match status" value="1"/>
</dbReference>
<evidence type="ECO:0000256" key="3">
    <source>
        <dbReference type="ARBA" id="ARBA00022695"/>
    </source>
</evidence>
<comment type="subcellular location">
    <subcellularLocation>
        <location evidence="9">Cytoplasm</location>
    </subcellularLocation>
</comment>
<feature type="binding site" evidence="9">
    <location>
        <begin position="124"/>
        <end position="130"/>
    </location>
    <ligand>
        <name>ATP</name>
        <dbReference type="ChEBI" id="CHEBI:30616"/>
    </ligand>
</feature>
<reference evidence="12 13" key="1">
    <citation type="submission" date="2018-03" db="EMBL/GenBank/DDBJ databases">
        <title>Genomic Encyclopedia of Archaeal and Bacterial Type Strains, Phase II (KMG-II): from individual species to whole genera.</title>
        <authorList>
            <person name="Goeker M."/>
        </authorList>
    </citation>
    <scope>NUCLEOTIDE SEQUENCE [LARGE SCALE GENOMIC DNA]</scope>
    <source>
        <strain evidence="12 13">DSM 27267</strain>
    </source>
</reference>
<evidence type="ECO:0000256" key="8">
    <source>
        <dbReference type="ARBA" id="ARBA00029346"/>
    </source>
</evidence>
<evidence type="ECO:0000259" key="10">
    <source>
        <dbReference type="Pfam" id="PF01467"/>
    </source>
</evidence>
<dbReference type="GO" id="GO:0004595">
    <property type="term" value="F:pantetheine-phosphate adenylyltransferase activity"/>
    <property type="evidence" value="ECO:0007669"/>
    <property type="project" value="UniProtKB-UniRule"/>
</dbReference>
<dbReference type="InterPro" id="IPR001980">
    <property type="entry name" value="PPAT"/>
</dbReference>
<feature type="binding site" evidence="9">
    <location>
        <position position="88"/>
    </location>
    <ligand>
        <name>substrate</name>
    </ligand>
</feature>
<dbReference type="Proteomes" id="UP000240621">
    <property type="component" value="Unassembled WGS sequence"/>
</dbReference>
<comment type="pathway">
    <text evidence="9">Cofactor biosynthesis; coenzyme A biosynthesis; CoA from (R)-pantothenate: step 4/5.</text>
</comment>
<evidence type="ECO:0000256" key="7">
    <source>
        <dbReference type="ARBA" id="ARBA00022993"/>
    </source>
</evidence>
<feature type="binding site" evidence="9">
    <location>
        <begin position="10"/>
        <end position="11"/>
    </location>
    <ligand>
        <name>ATP</name>
        <dbReference type="ChEBI" id="CHEBI:30616"/>
    </ligand>
</feature>
<dbReference type="InterPro" id="IPR014729">
    <property type="entry name" value="Rossmann-like_a/b/a_fold"/>
</dbReference>
<dbReference type="AlphaFoldDB" id="A0A2P8CK24"/>
<comment type="similarity">
    <text evidence="9">Belongs to the bacterial CoaD family.</text>
</comment>
<keyword evidence="5 9" id="KW-0067">ATP-binding</keyword>
<dbReference type="RefSeq" id="WP_106540351.1">
    <property type="nucleotide sequence ID" value="NZ_BLAU01000001.1"/>
</dbReference>
<feature type="binding site" evidence="9">
    <location>
        <position position="99"/>
    </location>
    <ligand>
        <name>ATP</name>
        <dbReference type="ChEBI" id="CHEBI:30616"/>
    </ligand>
</feature>
<dbReference type="GO" id="GO:0005737">
    <property type="term" value="C:cytoplasm"/>
    <property type="evidence" value="ECO:0007669"/>
    <property type="project" value="UniProtKB-SubCell"/>
</dbReference>
<feature type="binding site" evidence="9">
    <location>
        <begin position="89"/>
        <end position="91"/>
    </location>
    <ligand>
        <name>ATP</name>
        <dbReference type="ChEBI" id="CHEBI:30616"/>
    </ligand>
</feature>
<comment type="function">
    <text evidence="9">Reversibly transfers an adenylyl group from ATP to 4'-phosphopantetheine, yielding dephospho-CoA (dPCoA) and pyrophosphate.</text>
</comment>
<keyword evidence="14" id="KW-1185">Reference proteome</keyword>
<keyword evidence="3 9" id="KW-0548">Nucleotidyltransferase</keyword>
<evidence type="ECO:0000256" key="1">
    <source>
        <dbReference type="ARBA" id="ARBA00022490"/>
    </source>
</evidence>
<sequence>MERIAIFPGSFDPFTIGHESIVRRAIPLFDQIIIMIGYNSNKKPFYPLAKRKEWIKKVFENEPKVSVGKFEGLTVDYCRKVHAQYILRGLRTAADFEYERAIAQVNKKMHPEIETVFLLTTPEHTPITSTIVRDILRHGGDASMFLPKQLDIQEFYTEQEES</sequence>
<evidence type="ECO:0000256" key="6">
    <source>
        <dbReference type="ARBA" id="ARBA00022842"/>
    </source>
</evidence>
<dbReference type="OrthoDB" id="9806661at2"/>
<dbReference type="GO" id="GO:0005524">
    <property type="term" value="F:ATP binding"/>
    <property type="evidence" value="ECO:0007669"/>
    <property type="project" value="UniProtKB-KW"/>
</dbReference>
<feature type="binding site" evidence="9">
    <location>
        <position position="10"/>
    </location>
    <ligand>
        <name>substrate</name>
    </ligand>
</feature>
<feature type="domain" description="Cytidyltransferase-like" evidence="10">
    <location>
        <begin position="6"/>
        <end position="134"/>
    </location>
</feature>
<evidence type="ECO:0000313" key="13">
    <source>
        <dbReference type="Proteomes" id="UP000240621"/>
    </source>
</evidence>
<dbReference type="UniPathway" id="UPA00241">
    <property type="reaction ID" value="UER00355"/>
</dbReference>
<comment type="caution">
    <text evidence="12">The sequence shown here is derived from an EMBL/GenBank/DDBJ whole genome shotgun (WGS) entry which is preliminary data.</text>
</comment>
<comment type="subunit">
    <text evidence="9">Homohexamer.</text>
</comment>
<dbReference type="PANTHER" id="PTHR21342">
    <property type="entry name" value="PHOSPHOPANTETHEINE ADENYLYLTRANSFERASE"/>
    <property type="match status" value="1"/>
</dbReference>
<keyword evidence="2 9" id="KW-0808">Transferase</keyword>
<feature type="binding site" evidence="9">
    <location>
        <position position="18"/>
    </location>
    <ligand>
        <name>ATP</name>
        <dbReference type="ChEBI" id="CHEBI:30616"/>
    </ligand>
</feature>
<dbReference type="EMBL" id="PYGC01000001">
    <property type="protein sequence ID" value="PSK85295.1"/>
    <property type="molecule type" value="Genomic_DNA"/>
</dbReference>
<evidence type="ECO:0000313" key="12">
    <source>
        <dbReference type="EMBL" id="PSK85295.1"/>
    </source>
</evidence>
<protein>
    <recommendedName>
        <fullName evidence="9">Phosphopantetheine adenylyltransferase</fullName>
        <ecNumber evidence="9">2.7.7.3</ecNumber>
    </recommendedName>
    <alternativeName>
        <fullName evidence="9">Dephospho-CoA pyrophosphorylase</fullName>
    </alternativeName>
    <alternativeName>
        <fullName evidence="9">Pantetheine-phosphate adenylyltransferase</fullName>
        <shortName evidence="9">PPAT</shortName>
    </alternativeName>
</protein>
<dbReference type="GO" id="GO:0015937">
    <property type="term" value="P:coenzyme A biosynthetic process"/>
    <property type="evidence" value="ECO:0007669"/>
    <property type="project" value="UniProtKB-UniRule"/>
</dbReference>
<proteinExistence type="inferred from homology"/>
<comment type="catalytic activity">
    <reaction evidence="8 9">
        <text>(R)-4'-phosphopantetheine + ATP + H(+) = 3'-dephospho-CoA + diphosphate</text>
        <dbReference type="Rhea" id="RHEA:19801"/>
        <dbReference type="ChEBI" id="CHEBI:15378"/>
        <dbReference type="ChEBI" id="CHEBI:30616"/>
        <dbReference type="ChEBI" id="CHEBI:33019"/>
        <dbReference type="ChEBI" id="CHEBI:57328"/>
        <dbReference type="ChEBI" id="CHEBI:61723"/>
        <dbReference type="EC" id="2.7.7.3"/>
    </reaction>
</comment>
<dbReference type="SUPFAM" id="SSF52374">
    <property type="entry name" value="Nucleotidylyl transferase"/>
    <property type="match status" value="1"/>
</dbReference>
<organism evidence="12 13">
    <name type="scientific">Prolixibacter denitrificans</name>
    <dbReference type="NCBI Taxonomy" id="1541063"/>
    <lineage>
        <taxon>Bacteria</taxon>
        <taxon>Pseudomonadati</taxon>
        <taxon>Bacteroidota</taxon>
        <taxon>Bacteroidia</taxon>
        <taxon>Marinilabiliales</taxon>
        <taxon>Prolixibacteraceae</taxon>
        <taxon>Prolixibacter</taxon>
    </lineage>
</organism>
<evidence type="ECO:0000313" key="14">
    <source>
        <dbReference type="Proteomes" id="UP000396862"/>
    </source>
</evidence>
<reference evidence="11 14" key="2">
    <citation type="submission" date="2019-10" db="EMBL/GenBank/DDBJ databases">
        <title>Prolixibacter strains distinguished by the presence of nitrate reductase genes were adept at nitrate-dependent anaerobic corrosion of metallic iron and carbon steel.</title>
        <authorList>
            <person name="Iino T."/>
            <person name="Shono N."/>
            <person name="Ito K."/>
            <person name="Nakamura R."/>
            <person name="Sueoka K."/>
            <person name="Harayama S."/>
            <person name="Ohkuma M."/>
        </authorList>
    </citation>
    <scope>NUCLEOTIDE SEQUENCE [LARGE SCALE GENOMIC DNA]</scope>
    <source>
        <strain evidence="11 14">MIC1-1</strain>
    </source>
</reference>
<keyword evidence="7 9" id="KW-0173">Coenzyme A biosynthesis</keyword>
<dbReference type="InterPro" id="IPR004821">
    <property type="entry name" value="Cyt_trans-like"/>
</dbReference>
<dbReference type="NCBIfam" id="TIGR01510">
    <property type="entry name" value="coaD_prev_kdtB"/>
    <property type="match status" value="1"/>
</dbReference>
<evidence type="ECO:0000256" key="2">
    <source>
        <dbReference type="ARBA" id="ARBA00022679"/>
    </source>
</evidence>
<keyword evidence="1 9" id="KW-0963">Cytoplasm</keyword>